<protein>
    <submittedName>
        <fullName evidence="2">Uncharacterized protein</fullName>
    </submittedName>
</protein>
<comment type="caution">
    <text evidence="2">The sequence shown here is derived from an EMBL/GenBank/DDBJ whole genome shotgun (WGS) entry which is preliminary data.</text>
</comment>
<dbReference type="AlphaFoldDB" id="D3BFH5"/>
<evidence type="ECO:0000313" key="2">
    <source>
        <dbReference type="EMBL" id="EFA79889.1"/>
    </source>
</evidence>
<sequence>MLSSRLVRVFNHGLNRSFTTITGSTCTKKMLSLNSNQYNNNNNSNSDNNNYRYNNNNNSEKESNSNNKNEYNEKNGRFNKYGGQALFAFSFGSLFGWKKEDAMLSQAKRKPRAPVTDFEDALEWYQTYYQNGADLDNFPVAMAYLLERQRPTDTGETSDDPIVLLHPDGWIHGGDLPSEPDQDQTVVRVADVKGGHHHTLEVDTRQSRPIDALDAGSVTRRLQRGRGDSAGDRQEVAGRQAGRVARESRRESGVAQIVVVEAA</sequence>
<dbReference type="Proteomes" id="UP000001396">
    <property type="component" value="Unassembled WGS sequence"/>
</dbReference>
<dbReference type="InParanoid" id="D3BFH5"/>
<dbReference type="EMBL" id="ADBJ01000031">
    <property type="protein sequence ID" value="EFA79889.1"/>
    <property type="molecule type" value="Genomic_DNA"/>
</dbReference>
<proteinExistence type="predicted"/>
<accession>D3BFH5</accession>
<dbReference type="GeneID" id="31362191"/>
<feature type="compositionally biased region" description="Basic and acidic residues" evidence="1">
    <location>
        <begin position="225"/>
        <end position="236"/>
    </location>
</feature>
<feature type="region of interest" description="Disordered" evidence="1">
    <location>
        <begin position="34"/>
        <end position="76"/>
    </location>
</feature>
<feature type="region of interest" description="Disordered" evidence="1">
    <location>
        <begin position="218"/>
        <end position="250"/>
    </location>
</feature>
<evidence type="ECO:0000313" key="3">
    <source>
        <dbReference type="Proteomes" id="UP000001396"/>
    </source>
</evidence>
<organism evidence="2 3">
    <name type="scientific">Heterostelium pallidum (strain ATCC 26659 / Pp 5 / PN500)</name>
    <name type="common">Cellular slime mold</name>
    <name type="synonym">Polysphondylium pallidum</name>
    <dbReference type="NCBI Taxonomy" id="670386"/>
    <lineage>
        <taxon>Eukaryota</taxon>
        <taxon>Amoebozoa</taxon>
        <taxon>Evosea</taxon>
        <taxon>Eumycetozoa</taxon>
        <taxon>Dictyostelia</taxon>
        <taxon>Acytosteliales</taxon>
        <taxon>Acytosteliaceae</taxon>
        <taxon>Heterostelium</taxon>
    </lineage>
</organism>
<dbReference type="RefSeq" id="XP_020432010.1">
    <property type="nucleotide sequence ID" value="XM_020577562.1"/>
</dbReference>
<keyword evidence="3" id="KW-1185">Reference proteome</keyword>
<gene>
    <name evidence="2" type="ORF">PPL_06709</name>
</gene>
<reference evidence="2 3" key="1">
    <citation type="journal article" date="2011" name="Genome Res.">
        <title>Phylogeny-wide analysis of social amoeba genomes highlights ancient origins for complex intercellular communication.</title>
        <authorList>
            <person name="Heidel A.J."/>
            <person name="Lawal H.M."/>
            <person name="Felder M."/>
            <person name="Schilde C."/>
            <person name="Helps N.R."/>
            <person name="Tunggal B."/>
            <person name="Rivero F."/>
            <person name="John U."/>
            <person name="Schleicher M."/>
            <person name="Eichinger L."/>
            <person name="Platzer M."/>
            <person name="Noegel A.A."/>
            <person name="Schaap P."/>
            <person name="Gloeckner G."/>
        </authorList>
    </citation>
    <scope>NUCLEOTIDE SEQUENCE [LARGE SCALE GENOMIC DNA]</scope>
    <source>
        <strain evidence="3">ATCC 26659 / Pp 5 / PN500</strain>
    </source>
</reference>
<name>D3BFH5_HETP5</name>
<feature type="compositionally biased region" description="Low complexity" evidence="1">
    <location>
        <begin position="34"/>
        <end position="69"/>
    </location>
</feature>
<evidence type="ECO:0000256" key="1">
    <source>
        <dbReference type="SAM" id="MobiDB-lite"/>
    </source>
</evidence>